<protein>
    <submittedName>
        <fullName evidence="1">Putative rRNA methylase</fullName>
    </submittedName>
</protein>
<dbReference type="Gene3D" id="3.40.50.150">
    <property type="entry name" value="Vaccinia Virus protein VP39"/>
    <property type="match status" value="1"/>
</dbReference>
<keyword evidence="1" id="KW-0489">Methyltransferase</keyword>
<name>A0A1M6DAI1_9FIRM</name>
<dbReference type="InterPro" id="IPR010719">
    <property type="entry name" value="MnmM_MeTrfase"/>
</dbReference>
<keyword evidence="2" id="KW-1185">Reference proteome</keyword>
<dbReference type="Pfam" id="PF06962">
    <property type="entry name" value="rRNA_methylase"/>
    <property type="match status" value="1"/>
</dbReference>
<dbReference type="InterPro" id="IPR029063">
    <property type="entry name" value="SAM-dependent_MTases_sf"/>
</dbReference>
<organism evidence="1 2">
    <name type="scientific">Dethiosulfatibacter aminovorans DSM 17477</name>
    <dbReference type="NCBI Taxonomy" id="1121476"/>
    <lineage>
        <taxon>Bacteria</taxon>
        <taxon>Bacillati</taxon>
        <taxon>Bacillota</taxon>
        <taxon>Tissierellia</taxon>
        <taxon>Dethiosulfatibacter</taxon>
    </lineage>
</organism>
<dbReference type="PANTHER" id="PTHR35276">
    <property type="entry name" value="S-ADENOSYL-L-METHIONINE-DEPENDENT METHYLTRANSFERASES SUPERFAMILY PROTEIN"/>
    <property type="match status" value="1"/>
</dbReference>
<reference evidence="1 2" key="1">
    <citation type="submission" date="2016-11" db="EMBL/GenBank/DDBJ databases">
        <authorList>
            <person name="Jaros S."/>
            <person name="Januszkiewicz K."/>
            <person name="Wedrychowicz H."/>
        </authorList>
    </citation>
    <scope>NUCLEOTIDE SEQUENCE [LARGE SCALE GENOMIC DNA]</scope>
    <source>
        <strain evidence="1 2">DSM 17477</strain>
    </source>
</reference>
<dbReference type="STRING" id="1121476.SAMN02745751_00838"/>
<dbReference type="GO" id="GO:0008168">
    <property type="term" value="F:methyltransferase activity"/>
    <property type="evidence" value="ECO:0007669"/>
    <property type="project" value="UniProtKB-KW"/>
</dbReference>
<dbReference type="GO" id="GO:0032259">
    <property type="term" value="P:methylation"/>
    <property type="evidence" value="ECO:0007669"/>
    <property type="project" value="UniProtKB-KW"/>
</dbReference>
<evidence type="ECO:0000313" key="1">
    <source>
        <dbReference type="EMBL" id="SHI70175.1"/>
    </source>
</evidence>
<dbReference type="OrthoDB" id="9792989at2"/>
<dbReference type="SUPFAM" id="SSF53335">
    <property type="entry name" value="S-adenosyl-L-methionine-dependent methyltransferases"/>
    <property type="match status" value="1"/>
</dbReference>
<dbReference type="PANTHER" id="PTHR35276:SF1">
    <property type="entry name" value="TRNA (MNM(5)S(2)U34)-METHYLTRANSFERASE, CHLOROPLASTIC"/>
    <property type="match status" value="1"/>
</dbReference>
<sequence length="191" mass="21995">MKINFFNIVGYYQFMIENLIKDDMVAVDCTAGKGNDTLFLCNIMKGRGKVFAFDLQEEAVKATIELLEQKCAYDNYEIIMDCHSRIGYFIDVPIDVAVFNLGYLPNSESRISTAFDTTLKSVEAILERLRKKGYIFIAAYLGHDNSVERNSLFDYLSSLDSKRYKVANHRLININNYPPELFIIQKMHDTL</sequence>
<proteinExistence type="predicted"/>
<accession>A0A1M6DAI1</accession>
<keyword evidence="1" id="KW-0808">Transferase</keyword>
<dbReference type="RefSeq" id="WP_073047632.1">
    <property type="nucleotide sequence ID" value="NZ_FQZL01000006.1"/>
</dbReference>
<dbReference type="Proteomes" id="UP000184052">
    <property type="component" value="Unassembled WGS sequence"/>
</dbReference>
<dbReference type="EMBL" id="FQZL01000006">
    <property type="protein sequence ID" value="SHI70175.1"/>
    <property type="molecule type" value="Genomic_DNA"/>
</dbReference>
<dbReference type="AlphaFoldDB" id="A0A1M6DAI1"/>
<evidence type="ECO:0000313" key="2">
    <source>
        <dbReference type="Proteomes" id="UP000184052"/>
    </source>
</evidence>
<gene>
    <name evidence="1" type="ORF">SAMN02745751_00838</name>
</gene>